<dbReference type="GO" id="GO:0006974">
    <property type="term" value="P:DNA damage response"/>
    <property type="evidence" value="ECO:0007669"/>
    <property type="project" value="UniProtKB-KW"/>
</dbReference>
<dbReference type="GO" id="GO:0031298">
    <property type="term" value="C:replication fork protection complex"/>
    <property type="evidence" value="ECO:0007669"/>
    <property type="project" value="TreeGrafter"/>
</dbReference>
<dbReference type="GO" id="GO:0031297">
    <property type="term" value="P:replication fork processing"/>
    <property type="evidence" value="ECO:0007669"/>
    <property type="project" value="UniProtKB-UniRule"/>
</dbReference>
<evidence type="ECO:0000256" key="3">
    <source>
        <dbReference type="ARBA" id="ARBA00022763"/>
    </source>
</evidence>
<dbReference type="PANTHER" id="PTHR13220:SF11">
    <property type="entry name" value="TIMELESS-INTERACTING PROTEIN"/>
    <property type="match status" value="1"/>
</dbReference>
<sequence>MSDFDIEGDDEFDELFNYDIDRIDTTFDANGAADDQQISKGKGAAANEDLGVDEEIKIRTRKPKVKLTEDRLLGPDGIPYLREHAAQKIKFKGKGHEIADLERLLKFYQIWADKLYPKAQFKDAIDMIEKMGSSRGMQRRREEWIEEFKAARANEDDRLIKKARAVLHADSPEIDDKGRIVLRIADPSNEPGGPASGERLEVGPGDGLGAETDAPGGDSATTRRIENGDSLFFEDEDEDDFDELDEIIKQAESSQALRATGVKKLGDGEISEPDELDAIMRDIEDTSANRNLGITSRARNEIDFDDEFEDAMAVMREMEGL</sequence>
<dbReference type="InterPro" id="IPR040038">
    <property type="entry name" value="TIPIN/Csm3/Swi3"/>
</dbReference>
<comment type="similarity">
    <text evidence="2 7">Belongs to the CSM3 family.</text>
</comment>
<dbReference type="GO" id="GO:0000076">
    <property type="term" value="P:DNA replication checkpoint signaling"/>
    <property type="evidence" value="ECO:0007669"/>
    <property type="project" value="UniProtKB-UniRule"/>
</dbReference>
<accession>A0A6G1LXQ1</accession>
<evidence type="ECO:0000256" key="4">
    <source>
        <dbReference type="ARBA" id="ARBA00022880"/>
    </source>
</evidence>
<keyword evidence="3 7" id="KW-0227">DNA damage</keyword>
<reference evidence="12 13" key="1">
    <citation type="submission" date="2019-06" db="EMBL/GenBank/DDBJ databases">
        <authorList>
            <person name="Palmer J.M."/>
        </authorList>
    </citation>
    <scope>NUCLEOTIDE SEQUENCE [LARGE SCALE GENOMIC DNA]</scope>
    <source>
        <strain evidence="11 13">TWF191</strain>
        <strain evidence="10 12">TWF788</strain>
    </source>
</reference>
<evidence type="ECO:0000313" key="12">
    <source>
        <dbReference type="Proteomes" id="UP000479691"/>
    </source>
</evidence>
<comment type="subcellular location">
    <subcellularLocation>
        <location evidence="1 7">Nucleus</location>
    </subcellularLocation>
</comment>
<evidence type="ECO:0000256" key="6">
    <source>
        <dbReference type="ARBA" id="ARBA00023306"/>
    </source>
</evidence>
<dbReference type="Proteomes" id="UP000479691">
    <property type="component" value="Unassembled WGS sequence"/>
</dbReference>
<dbReference type="EMBL" id="JAABOE010000095">
    <property type="protein sequence ID" value="KAF3166919.1"/>
    <property type="molecule type" value="Genomic_DNA"/>
</dbReference>
<evidence type="ECO:0000256" key="1">
    <source>
        <dbReference type="ARBA" id="ARBA00004123"/>
    </source>
</evidence>
<dbReference type="Pfam" id="PF07962">
    <property type="entry name" value="Swi3"/>
    <property type="match status" value="1"/>
</dbReference>
<evidence type="ECO:0000256" key="8">
    <source>
        <dbReference type="SAM" id="MobiDB-lite"/>
    </source>
</evidence>
<comment type="caution">
    <text evidence="10">The sequence shown here is derived from an EMBL/GenBank/DDBJ whole genome shotgun (WGS) entry which is preliminary data.</text>
</comment>
<protein>
    <recommendedName>
        <fullName evidence="7">Chromosome segregation in meiosis protein</fullName>
    </recommendedName>
</protein>
<keyword evidence="4" id="KW-0236">DNA replication inhibitor</keyword>
<feature type="domain" description="Chromosome segregation in meiosis protein 3" evidence="9">
    <location>
        <begin position="66"/>
        <end position="148"/>
    </location>
</feature>
<dbReference type="InterPro" id="IPR012923">
    <property type="entry name" value="Csm3"/>
</dbReference>
<evidence type="ECO:0000259" key="9">
    <source>
        <dbReference type="Pfam" id="PF07962"/>
    </source>
</evidence>
<dbReference type="Proteomes" id="UP000483672">
    <property type="component" value="Unassembled WGS sequence"/>
</dbReference>
<proteinExistence type="inferred from homology"/>
<dbReference type="GO" id="GO:0003677">
    <property type="term" value="F:DNA binding"/>
    <property type="evidence" value="ECO:0007669"/>
    <property type="project" value="TreeGrafter"/>
</dbReference>
<keyword evidence="6 7" id="KW-0131">Cell cycle</keyword>
<evidence type="ECO:0000313" key="10">
    <source>
        <dbReference type="EMBL" id="KAF3166919.1"/>
    </source>
</evidence>
<comment type="function">
    <text evidence="7">Plays an important role in the control of DNA replication and the maintenance of replication fork stability.</text>
</comment>
<dbReference type="PANTHER" id="PTHR13220">
    <property type="entry name" value="TIMELESS INTERACTING-RELATED"/>
    <property type="match status" value="1"/>
</dbReference>
<evidence type="ECO:0000256" key="7">
    <source>
        <dbReference type="RuleBase" id="RU366049"/>
    </source>
</evidence>
<dbReference type="AlphaFoldDB" id="A0A6G1LXQ1"/>
<evidence type="ECO:0000256" key="2">
    <source>
        <dbReference type="ARBA" id="ARBA00006075"/>
    </source>
</evidence>
<feature type="region of interest" description="Disordered" evidence="8">
    <location>
        <begin position="184"/>
        <end position="228"/>
    </location>
</feature>
<gene>
    <name evidence="10" type="primary">CSM3</name>
    <name evidence="11" type="ORF">TWF191_001782</name>
    <name evidence="10" type="ORF">TWF788_011511</name>
</gene>
<dbReference type="EMBL" id="WIPF01000130">
    <property type="protein sequence ID" value="KAF3205764.1"/>
    <property type="molecule type" value="Genomic_DNA"/>
</dbReference>
<dbReference type="GO" id="GO:0043111">
    <property type="term" value="P:replication fork arrest"/>
    <property type="evidence" value="ECO:0007669"/>
    <property type="project" value="TreeGrafter"/>
</dbReference>
<organism evidence="10 12">
    <name type="scientific">Orbilia oligospora</name>
    <name type="common">Nematode-trapping fungus</name>
    <name type="synonym">Arthrobotrys oligospora</name>
    <dbReference type="NCBI Taxonomy" id="2813651"/>
    <lineage>
        <taxon>Eukaryota</taxon>
        <taxon>Fungi</taxon>
        <taxon>Dikarya</taxon>
        <taxon>Ascomycota</taxon>
        <taxon>Pezizomycotina</taxon>
        <taxon>Orbiliomycetes</taxon>
        <taxon>Orbiliales</taxon>
        <taxon>Orbiliaceae</taxon>
        <taxon>Orbilia</taxon>
    </lineage>
</organism>
<evidence type="ECO:0000256" key="5">
    <source>
        <dbReference type="ARBA" id="ARBA00023242"/>
    </source>
</evidence>
<evidence type="ECO:0000313" key="11">
    <source>
        <dbReference type="EMBL" id="KAF3205764.1"/>
    </source>
</evidence>
<name>A0A6G1LXQ1_ORBOL</name>
<evidence type="ECO:0000313" key="13">
    <source>
        <dbReference type="Proteomes" id="UP000483672"/>
    </source>
</evidence>
<keyword evidence="5 7" id="KW-0539">Nucleus</keyword>